<reference evidence="1" key="1">
    <citation type="submission" date="2020-05" db="EMBL/GenBank/DDBJ databases">
        <authorList>
            <person name="Chiriac C."/>
            <person name="Salcher M."/>
            <person name="Ghai R."/>
            <person name="Kavagutti S V."/>
        </authorList>
    </citation>
    <scope>NUCLEOTIDE SEQUENCE</scope>
</reference>
<gene>
    <name evidence="1" type="ORF">UFOPK4173_01868</name>
</gene>
<sequence length="97" mass="10103">MTVPAEASLDSFAQHGLIARNHVLDVAGEQVAIVRQPVGEGRPVIEDKLGVLTPASGDLVDGALKGVLFSPAVKDSPLNGRKVASGGNRRVRLIRIG</sequence>
<dbReference type="EMBL" id="CAFBPW010000297">
    <property type="protein sequence ID" value="CAB5040741.1"/>
    <property type="molecule type" value="Genomic_DNA"/>
</dbReference>
<protein>
    <submittedName>
        <fullName evidence="1">Unannotated protein</fullName>
    </submittedName>
</protein>
<dbReference type="AntiFam" id="ANF00157">
    <property type="entry name" value="Shadow ORF (opposite ileS)"/>
</dbReference>
<accession>A0A6J7SI89</accession>
<organism evidence="1">
    <name type="scientific">freshwater metagenome</name>
    <dbReference type="NCBI Taxonomy" id="449393"/>
    <lineage>
        <taxon>unclassified sequences</taxon>
        <taxon>metagenomes</taxon>
        <taxon>ecological metagenomes</taxon>
    </lineage>
</organism>
<proteinExistence type="predicted"/>
<dbReference type="AlphaFoldDB" id="A0A6J7SI89"/>
<name>A0A6J7SI89_9ZZZZ</name>
<evidence type="ECO:0000313" key="1">
    <source>
        <dbReference type="EMBL" id="CAB5040741.1"/>
    </source>
</evidence>